<reference evidence="1" key="1">
    <citation type="submission" date="2019-03" db="EMBL/GenBank/DDBJ databases">
        <title>WGS assembly of Setaria viridis.</title>
        <authorList>
            <person name="Huang P."/>
            <person name="Jenkins J."/>
            <person name="Grimwood J."/>
            <person name="Barry K."/>
            <person name="Healey A."/>
            <person name="Mamidi S."/>
            <person name="Sreedasyam A."/>
            <person name="Shu S."/>
            <person name="Feldman M."/>
            <person name="Wu J."/>
            <person name="Yu Y."/>
            <person name="Chen C."/>
            <person name="Johnson J."/>
            <person name="Rokhsar D."/>
            <person name="Baxter I."/>
            <person name="Schmutz J."/>
            <person name="Brutnell T."/>
            <person name="Kellogg E."/>
        </authorList>
    </citation>
    <scope>NUCLEOTIDE SEQUENCE [LARGE SCALE GENOMIC DNA]</scope>
</reference>
<sequence length="225" mass="25587">MAGCQMTELNEVHWWLPSEILLDIGITKADELDLTIIEELASRLVGVLNSTMERHQRHHLHHARTSSTYRHQCPPQPQAYRLDRQVHFTNSNSNAQTMKTCQFLGNGRIMDATLNLPRFALAKQQLVDTASPSVKQSSRGTGVFLPHAEAYNHMTGQAKTQRSSSASLKPRYNRHQCQQKQQQQLHIHAHALVTAHEQQGCKMKEAGAAFHDCRDELGLPHEWIY</sequence>
<accession>A0A4U6T361</accession>
<keyword evidence="2" id="KW-1185">Reference proteome</keyword>
<dbReference type="OMA" id="LPHEWIY"/>
<protein>
    <submittedName>
        <fullName evidence="1">Uncharacterized protein</fullName>
    </submittedName>
</protein>
<dbReference type="EMBL" id="CM016560">
    <property type="protein sequence ID" value="TKV96077.1"/>
    <property type="molecule type" value="Genomic_DNA"/>
</dbReference>
<dbReference type="AlphaFoldDB" id="A0A4U6T361"/>
<proteinExistence type="predicted"/>
<dbReference type="Gramene" id="TKV96077">
    <property type="protein sequence ID" value="TKV96077"/>
    <property type="gene ID" value="SEVIR_9G406100v2"/>
</dbReference>
<evidence type="ECO:0000313" key="1">
    <source>
        <dbReference type="EMBL" id="TKV96077.1"/>
    </source>
</evidence>
<dbReference type="Proteomes" id="UP000298652">
    <property type="component" value="Chromosome 9"/>
</dbReference>
<name>A0A4U6T361_SETVI</name>
<evidence type="ECO:0000313" key="2">
    <source>
        <dbReference type="Proteomes" id="UP000298652"/>
    </source>
</evidence>
<gene>
    <name evidence="1" type="ORF">SEVIR_9G406100v2</name>
</gene>
<organism evidence="1 2">
    <name type="scientific">Setaria viridis</name>
    <name type="common">Green bristlegrass</name>
    <name type="synonym">Setaria italica subsp. viridis</name>
    <dbReference type="NCBI Taxonomy" id="4556"/>
    <lineage>
        <taxon>Eukaryota</taxon>
        <taxon>Viridiplantae</taxon>
        <taxon>Streptophyta</taxon>
        <taxon>Embryophyta</taxon>
        <taxon>Tracheophyta</taxon>
        <taxon>Spermatophyta</taxon>
        <taxon>Magnoliopsida</taxon>
        <taxon>Liliopsida</taxon>
        <taxon>Poales</taxon>
        <taxon>Poaceae</taxon>
        <taxon>PACMAD clade</taxon>
        <taxon>Panicoideae</taxon>
        <taxon>Panicodae</taxon>
        <taxon>Paniceae</taxon>
        <taxon>Cenchrinae</taxon>
        <taxon>Setaria</taxon>
    </lineage>
</organism>